<dbReference type="RefSeq" id="WP_268076507.1">
    <property type="nucleotide sequence ID" value="NZ_CP109966.1"/>
</dbReference>
<feature type="signal peptide" evidence="3">
    <location>
        <begin position="1"/>
        <end position="23"/>
    </location>
</feature>
<evidence type="ECO:0000256" key="3">
    <source>
        <dbReference type="SAM" id="SignalP"/>
    </source>
</evidence>
<protein>
    <submittedName>
        <fullName evidence="5">Arylsulfatase</fullName>
    </submittedName>
</protein>
<evidence type="ECO:0000256" key="2">
    <source>
        <dbReference type="ARBA" id="ARBA00022801"/>
    </source>
</evidence>
<accession>A0ABY7ATD6</accession>
<proteinExistence type="inferred from homology"/>
<sequence>MRNKTFLFLFIFLAAGTWSCAYAERPNVIFVVADDLGYNEIGAYGQDKIKTPHIDKIAKNGMKFSQFYAGAPVCATSRSVLMTGQHSGHTRVRGNAFPEDNGKQELYEQDYTLAELFKDSGYATAAIGKWGLGMPNTQGHPNKQGFDYFFGYLSQHHAHNFYPTFLWRNEIQVGLPNEVKPMGNGHMYGAGFATKAKVYAPDLFVDEALQFIDHNKNKPFFLYYATNVPHSNNEATLINRADGAEVPNLGIYAEKPWMLGAKRHAAMITRMDNDIGKLMHRLQMHGIADNTIVIFTSDNGPHIDHAEPMDFFKPSQPLSGWKMELWEGGIRVPFVVSWPKVIKANQTRSEVAYFGDFMATFADILQVKPPKNIDSHSLLPIFSGNAQQFKAHDYLYWEFRGRDTGLVALKDGRWKGIIRKKNGKKMELYDLQSDIGEQKDLSEDYPKIVAELTQYLKNARTPSENWPAIINL</sequence>
<dbReference type="InterPro" id="IPR017850">
    <property type="entry name" value="Alkaline_phosphatase_core_sf"/>
</dbReference>
<name>A0ABY7ATD6_9ALTE</name>
<dbReference type="InterPro" id="IPR000917">
    <property type="entry name" value="Sulfatase_N"/>
</dbReference>
<dbReference type="PANTHER" id="PTHR42693">
    <property type="entry name" value="ARYLSULFATASE FAMILY MEMBER"/>
    <property type="match status" value="1"/>
</dbReference>
<gene>
    <name evidence="5" type="ORF">OLW01_15720</name>
</gene>
<feature type="domain" description="Sulfatase N-terminal" evidence="4">
    <location>
        <begin position="26"/>
        <end position="366"/>
    </location>
</feature>
<comment type="similarity">
    <text evidence="1">Belongs to the sulfatase family.</text>
</comment>
<reference evidence="5" key="1">
    <citation type="submission" date="2022-10" db="EMBL/GenBank/DDBJ databases">
        <title>Catenovulum adriacola sp. nov. isolated in the Harbour of Susak.</title>
        <authorList>
            <person name="Schoch T."/>
            <person name="Reich S.J."/>
            <person name="Stoeferle S."/>
            <person name="Flaiz M."/>
            <person name="Kazda M."/>
            <person name="Riedel C.U."/>
            <person name="Duerre P."/>
        </authorList>
    </citation>
    <scope>NUCLEOTIDE SEQUENCE</scope>
    <source>
        <strain evidence="5">TS8</strain>
        <plasmid evidence="5">pCadTS8_1</plasmid>
    </source>
</reference>
<dbReference type="InterPro" id="IPR050738">
    <property type="entry name" value="Sulfatase"/>
</dbReference>
<dbReference type="SUPFAM" id="SSF53649">
    <property type="entry name" value="Alkaline phosphatase-like"/>
    <property type="match status" value="1"/>
</dbReference>
<dbReference type="PANTHER" id="PTHR42693:SF53">
    <property type="entry name" value="ENDO-4-O-SULFATASE"/>
    <property type="match status" value="1"/>
</dbReference>
<dbReference type="Gene3D" id="3.30.1120.10">
    <property type="match status" value="1"/>
</dbReference>
<geneLocation type="plasmid" evidence="5 6">
    <name>pCadTS8_1</name>
</geneLocation>
<keyword evidence="5" id="KW-0614">Plasmid</keyword>
<evidence type="ECO:0000256" key="1">
    <source>
        <dbReference type="ARBA" id="ARBA00008779"/>
    </source>
</evidence>
<evidence type="ECO:0000259" key="4">
    <source>
        <dbReference type="Pfam" id="PF00884"/>
    </source>
</evidence>
<evidence type="ECO:0000313" key="5">
    <source>
        <dbReference type="EMBL" id="WAJ71785.1"/>
    </source>
</evidence>
<dbReference type="EMBL" id="CP109966">
    <property type="protein sequence ID" value="WAJ71785.1"/>
    <property type="molecule type" value="Genomic_DNA"/>
</dbReference>
<keyword evidence="6" id="KW-1185">Reference proteome</keyword>
<feature type="chain" id="PRO_5046250964" evidence="3">
    <location>
        <begin position="24"/>
        <end position="472"/>
    </location>
</feature>
<dbReference type="Pfam" id="PF00884">
    <property type="entry name" value="Sulfatase"/>
    <property type="match status" value="1"/>
</dbReference>
<evidence type="ECO:0000313" key="6">
    <source>
        <dbReference type="Proteomes" id="UP001163726"/>
    </source>
</evidence>
<dbReference type="Proteomes" id="UP001163726">
    <property type="component" value="Plasmid pCadTS8_1"/>
</dbReference>
<organism evidence="5 6">
    <name type="scientific">Catenovulum adriaticum</name>
    <dbReference type="NCBI Taxonomy" id="2984846"/>
    <lineage>
        <taxon>Bacteria</taxon>
        <taxon>Pseudomonadati</taxon>
        <taxon>Pseudomonadota</taxon>
        <taxon>Gammaproteobacteria</taxon>
        <taxon>Alteromonadales</taxon>
        <taxon>Alteromonadaceae</taxon>
        <taxon>Catenovulum</taxon>
    </lineage>
</organism>
<keyword evidence="3" id="KW-0732">Signal</keyword>
<dbReference type="Gene3D" id="3.40.720.10">
    <property type="entry name" value="Alkaline Phosphatase, subunit A"/>
    <property type="match status" value="1"/>
</dbReference>
<keyword evidence="2" id="KW-0378">Hydrolase</keyword>
<dbReference type="CDD" id="cd16145">
    <property type="entry name" value="ARS_like"/>
    <property type="match status" value="1"/>
</dbReference>